<name>A0A9Q1RG47_9SOLA</name>
<reference evidence="2" key="1">
    <citation type="journal article" date="2023" name="Proc. Natl. Acad. Sci. U.S.A.">
        <title>Genomic and structural basis for evolution of tropane alkaloid biosynthesis.</title>
        <authorList>
            <person name="Wanga Y.-J."/>
            <person name="Taina T."/>
            <person name="Yua J.-Y."/>
            <person name="Lia J."/>
            <person name="Xua B."/>
            <person name="Chenc J."/>
            <person name="D'Auriad J.C."/>
            <person name="Huanga J.-P."/>
            <person name="Huanga S.-X."/>
        </authorList>
    </citation>
    <scope>NUCLEOTIDE SEQUENCE [LARGE SCALE GENOMIC DNA]</scope>
    <source>
        <strain evidence="2">cv. KIB-2019</strain>
    </source>
</reference>
<proteinExistence type="predicted"/>
<evidence type="ECO:0000313" key="1">
    <source>
        <dbReference type="EMBL" id="KAJ8558268.1"/>
    </source>
</evidence>
<dbReference type="Proteomes" id="UP001152561">
    <property type="component" value="Unassembled WGS sequence"/>
</dbReference>
<comment type="caution">
    <text evidence="1">The sequence shown here is derived from an EMBL/GenBank/DDBJ whole genome shotgun (WGS) entry which is preliminary data.</text>
</comment>
<evidence type="ECO:0000313" key="2">
    <source>
        <dbReference type="Proteomes" id="UP001152561"/>
    </source>
</evidence>
<sequence>MCFPRFRDVIQERMELVVVLPDDAKNSLADVCVAELGGNVEDYDNSWVESVVYATEASGRVYKFVLHSGEFETNISDISVAKVINTTNEGGVESMFVNVGSTMALNAINEKELWNTYIHEKIEAARKKNSRNMFVKVGKYERTSKRDKILVSIIKYDALHSDEDKQLAKVLKVACRLDNVVYMVELNKCKAGKIFEVACCYHSSVTVFRSSFIFKFKLHQAASPCADLRSTLLTWLTMLQVEKHIYGLGLKACITGNKIIASALADMCRDGGSIGDGREHFMNL</sequence>
<gene>
    <name evidence="1" type="ORF">K7X08_005034</name>
</gene>
<organism evidence="1 2">
    <name type="scientific">Anisodus acutangulus</name>
    <dbReference type="NCBI Taxonomy" id="402998"/>
    <lineage>
        <taxon>Eukaryota</taxon>
        <taxon>Viridiplantae</taxon>
        <taxon>Streptophyta</taxon>
        <taxon>Embryophyta</taxon>
        <taxon>Tracheophyta</taxon>
        <taxon>Spermatophyta</taxon>
        <taxon>Magnoliopsida</taxon>
        <taxon>eudicotyledons</taxon>
        <taxon>Gunneridae</taxon>
        <taxon>Pentapetalae</taxon>
        <taxon>asterids</taxon>
        <taxon>lamiids</taxon>
        <taxon>Solanales</taxon>
        <taxon>Solanaceae</taxon>
        <taxon>Solanoideae</taxon>
        <taxon>Hyoscyameae</taxon>
        <taxon>Anisodus</taxon>
    </lineage>
</organism>
<protein>
    <submittedName>
        <fullName evidence="1">Uncharacterized protein</fullName>
    </submittedName>
</protein>
<accession>A0A9Q1RG47</accession>
<dbReference type="AlphaFoldDB" id="A0A9Q1RG47"/>
<keyword evidence="2" id="KW-1185">Reference proteome</keyword>
<dbReference type="EMBL" id="JAJAGQ010000007">
    <property type="protein sequence ID" value="KAJ8558268.1"/>
    <property type="molecule type" value="Genomic_DNA"/>
</dbReference>